<sequence length="60" mass="6915">MLNLLNIQLLLPALFPVSGTFYSQMSLISQRLPCPDITESPPDGKTEDEDRMTMCFWRPR</sequence>
<protein>
    <submittedName>
        <fullName evidence="1">Uncharacterized protein</fullName>
    </submittedName>
</protein>
<name>A0A379U269_SALDZ</name>
<dbReference type="EMBL" id="UGXH01000003">
    <property type="protein sequence ID" value="SUG56446.1"/>
    <property type="molecule type" value="Genomic_DNA"/>
</dbReference>
<evidence type="ECO:0000313" key="2">
    <source>
        <dbReference type="Proteomes" id="UP000254633"/>
    </source>
</evidence>
<organism evidence="1 2">
    <name type="scientific">Salmonella diarizonae</name>
    <dbReference type="NCBI Taxonomy" id="59204"/>
    <lineage>
        <taxon>Bacteria</taxon>
        <taxon>Pseudomonadati</taxon>
        <taxon>Pseudomonadota</taxon>
        <taxon>Gammaproteobacteria</taxon>
        <taxon>Enterobacterales</taxon>
        <taxon>Enterobacteriaceae</taxon>
        <taxon>Salmonella</taxon>
    </lineage>
</organism>
<reference evidence="1 2" key="1">
    <citation type="submission" date="2018-06" db="EMBL/GenBank/DDBJ databases">
        <authorList>
            <consortium name="Pathogen Informatics"/>
            <person name="Doyle S."/>
        </authorList>
    </citation>
    <scope>NUCLEOTIDE SEQUENCE [LARGE SCALE GENOMIC DNA]</scope>
    <source>
        <strain evidence="1 2">NCTC10060</strain>
    </source>
</reference>
<dbReference type="AlphaFoldDB" id="A0A379U269"/>
<proteinExistence type="predicted"/>
<accession>A0A379U269</accession>
<evidence type="ECO:0000313" key="1">
    <source>
        <dbReference type="EMBL" id="SUG56446.1"/>
    </source>
</evidence>
<gene>
    <name evidence="1" type="ORF">NCTC10060_03624</name>
</gene>
<dbReference type="Proteomes" id="UP000254633">
    <property type="component" value="Unassembled WGS sequence"/>
</dbReference>